<dbReference type="Gene3D" id="1.25.40.10">
    <property type="entry name" value="Tetratricopeptide repeat domain"/>
    <property type="match status" value="1"/>
</dbReference>
<sequence>MEAIRASRTLLIPSNHFLSPFTFTSSPSKTPLSLHLLHKNPIPTRTTLTRSSPTSSSSPDPGPTSTYGGWDDLELLDVPSKFDLFREFGVDDRKHVLVFLLGVLTASAFSRFRFSYLAVFPVSVLVFAAGFLTGGARAGGVDVLEEKLRGLGRFLSELDVKLLNLMGLIERGEIESVMDAVESMKSEILLAKSGVDDFVASEPAEAIKNVNFDKNSNHRPSRRRAEMGSNAFEFLRFVEGFFKENLIELAKLQKVKESSKQAIKEQLNLKEGNGQVVVNADEVKNSSSDHHEKSMNVKTGPSLKKASVDSITSQNIQEEEKKGNGKGMDKDLEDLSEIRARSTAELVRSMKMAINNEKKIRNATVNFQVDNNLSDSYTDGISDNALLSYNEDLKKISGFTTRQAILRKMVHQQRNEVLEVQRETHDSIDLSLFTSESEASLELEHTFEIHSRDHLPSRGRKNDQSKREHGTKEISFRERGESKERPSVDDNFESSCDAQVGKTPSPSSPSSDISKGDEYQQILKEANDLLKHAKECLKGQSDEEKAEIILYRSASLLSKAITVNPTSLLAVGQLGNTLLLHGELKLKISRELRELLNESDSIFHAKERRMQSKWLKTQVQSREEIASVLVDVCEECEDLLVEAGRNYRIALSIDGNDIRALYNWGLALSYRAQLIADIGPETAYDADKVYLAAIDKFDAMMSRSNAYAPDALYRWGIALQQRSRLRRSTSREKVKLLNQAKSLFEDALVMDSSKLQVREALVSCISELKCNQRL</sequence>
<keyword evidence="2" id="KW-0472">Membrane</keyword>
<dbReference type="PANTHER" id="PTHR36888:SF2">
    <property type="entry name" value="TETRATRICOPEPTIDE REPEAT (TPR)-LIKE SUPERFAMILY PROTEIN"/>
    <property type="match status" value="1"/>
</dbReference>
<dbReference type="PANTHER" id="PTHR36888">
    <property type="entry name" value="TETRATRICOPEPTIDE-LIKE HELICAL DOMAIN-CONTAINING PROTEIN-RELATED"/>
    <property type="match status" value="1"/>
</dbReference>
<feature type="compositionally biased region" description="Basic and acidic residues" evidence="1">
    <location>
        <begin position="284"/>
        <end position="295"/>
    </location>
</feature>
<feature type="transmembrane region" description="Helical" evidence="2">
    <location>
        <begin position="118"/>
        <end position="139"/>
    </location>
</feature>
<reference evidence="3" key="2">
    <citation type="submission" date="2023-06" db="EMBL/GenBank/DDBJ databases">
        <authorList>
            <person name="Ma L."/>
            <person name="Liu K.-W."/>
            <person name="Li Z."/>
            <person name="Hsiao Y.-Y."/>
            <person name="Qi Y."/>
            <person name="Fu T."/>
            <person name="Tang G."/>
            <person name="Zhang D."/>
            <person name="Sun W.-H."/>
            <person name="Liu D.-K."/>
            <person name="Li Y."/>
            <person name="Chen G.-Z."/>
            <person name="Liu X.-D."/>
            <person name="Liao X.-Y."/>
            <person name="Jiang Y.-T."/>
            <person name="Yu X."/>
            <person name="Hao Y."/>
            <person name="Huang J."/>
            <person name="Zhao X.-W."/>
            <person name="Ke S."/>
            <person name="Chen Y.-Y."/>
            <person name="Wu W.-L."/>
            <person name="Hsu J.-L."/>
            <person name="Lin Y.-F."/>
            <person name="Huang M.-D."/>
            <person name="Li C.-Y."/>
            <person name="Huang L."/>
            <person name="Wang Z.-W."/>
            <person name="Zhao X."/>
            <person name="Zhong W.-Y."/>
            <person name="Peng D.-H."/>
            <person name="Ahmad S."/>
            <person name="Lan S."/>
            <person name="Zhang J.-S."/>
            <person name="Tsai W.-C."/>
            <person name="Van De Peer Y."/>
            <person name="Liu Z.-J."/>
        </authorList>
    </citation>
    <scope>NUCLEOTIDE SEQUENCE</scope>
    <source>
        <strain evidence="3">SCP</strain>
        <tissue evidence="3">Leaves</tissue>
    </source>
</reference>
<dbReference type="InterPro" id="IPR011990">
    <property type="entry name" value="TPR-like_helical_dom_sf"/>
</dbReference>
<protein>
    <submittedName>
        <fullName evidence="3">Uncharacterized protein</fullName>
    </submittedName>
</protein>
<gene>
    <name evidence="3" type="ORF">QJS04_geneDACA023788</name>
</gene>
<feature type="region of interest" description="Disordered" evidence="1">
    <location>
        <begin position="447"/>
        <end position="516"/>
    </location>
</feature>
<feature type="compositionally biased region" description="Basic and acidic residues" evidence="1">
    <location>
        <begin position="318"/>
        <end position="330"/>
    </location>
</feature>
<evidence type="ECO:0000313" key="4">
    <source>
        <dbReference type="Proteomes" id="UP001179952"/>
    </source>
</evidence>
<feature type="compositionally biased region" description="Low complexity" evidence="1">
    <location>
        <begin position="43"/>
        <end position="66"/>
    </location>
</feature>
<dbReference type="EMBL" id="JAUJYN010000011">
    <property type="protein sequence ID" value="KAK1260385.1"/>
    <property type="molecule type" value="Genomic_DNA"/>
</dbReference>
<name>A0AAV9A857_ACOGR</name>
<evidence type="ECO:0000256" key="2">
    <source>
        <dbReference type="SAM" id="Phobius"/>
    </source>
</evidence>
<proteinExistence type="predicted"/>
<evidence type="ECO:0000256" key="1">
    <source>
        <dbReference type="SAM" id="MobiDB-lite"/>
    </source>
</evidence>
<keyword evidence="2" id="KW-0812">Transmembrane</keyword>
<keyword evidence="4" id="KW-1185">Reference proteome</keyword>
<dbReference type="SUPFAM" id="SSF48452">
    <property type="entry name" value="TPR-like"/>
    <property type="match status" value="1"/>
</dbReference>
<reference evidence="3" key="1">
    <citation type="journal article" date="2023" name="Nat. Commun.">
        <title>Diploid and tetraploid genomes of Acorus and the evolution of monocots.</title>
        <authorList>
            <person name="Ma L."/>
            <person name="Liu K.W."/>
            <person name="Li Z."/>
            <person name="Hsiao Y.Y."/>
            <person name="Qi Y."/>
            <person name="Fu T."/>
            <person name="Tang G.D."/>
            <person name="Zhang D."/>
            <person name="Sun W.H."/>
            <person name="Liu D.K."/>
            <person name="Li Y."/>
            <person name="Chen G.Z."/>
            <person name="Liu X.D."/>
            <person name="Liao X.Y."/>
            <person name="Jiang Y.T."/>
            <person name="Yu X."/>
            <person name="Hao Y."/>
            <person name="Huang J."/>
            <person name="Zhao X.W."/>
            <person name="Ke S."/>
            <person name="Chen Y.Y."/>
            <person name="Wu W.L."/>
            <person name="Hsu J.L."/>
            <person name="Lin Y.F."/>
            <person name="Huang M.D."/>
            <person name="Li C.Y."/>
            <person name="Huang L."/>
            <person name="Wang Z.W."/>
            <person name="Zhao X."/>
            <person name="Zhong W.Y."/>
            <person name="Peng D.H."/>
            <person name="Ahmad S."/>
            <person name="Lan S."/>
            <person name="Zhang J.S."/>
            <person name="Tsai W.C."/>
            <person name="Van de Peer Y."/>
            <person name="Liu Z.J."/>
        </authorList>
    </citation>
    <scope>NUCLEOTIDE SEQUENCE</scope>
    <source>
        <strain evidence="3">SCP</strain>
    </source>
</reference>
<accession>A0AAV9A857</accession>
<dbReference type="AlphaFoldDB" id="A0AAV9A857"/>
<feature type="compositionally biased region" description="Basic and acidic residues" evidence="1">
    <location>
        <begin position="447"/>
        <end position="488"/>
    </location>
</feature>
<keyword evidence="2" id="KW-1133">Transmembrane helix</keyword>
<evidence type="ECO:0000313" key="3">
    <source>
        <dbReference type="EMBL" id="KAK1260385.1"/>
    </source>
</evidence>
<feature type="region of interest" description="Disordered" evidence="1">
    <location>
        <begin position="43"/>
        <end position="68"/>
    </location>
</feature>
<feature type="region of interest" description="Disordered" evidence="1">
    <location>
        <begin position="284"/>
        <end position="330"/>
    </location>
</feature>
<comment type="caution">
    <text evidence="3">The sequence shown here is derived from an EMBL/GenBank/DDBJ whole genome shotgun (WGS) entry which is preliminary data.</text>
</comment>
<organism evidence="3 4">
    <name type="scientific">Acorus gramineus</name>
    <name type="common">Dwarf sweet flag</name>
    <dbReference type="NCBI Taxonomy" id="55184"/>
    <lineage>
        <taxon>Eukaryota</taxon>
        <taxon>Viridiplantae</taxon>
        <taxon>Streptophyta</taxon>
        <taxon>Embryophyta</taxon>
        <taxon>Tracheophyta</taxon>
        <taxon>Spermatophyta</taxon>
        <taxon>Magnoliopsida</taxon>
        <taxon>Liliopsida</taxon>
        <taxon>Acoraceae</taxon>
        <taxon>Acorus</taxon>
    </lineage>
</organism>
<dbReference type="Proteomes" id="UP001179952">
    <property type="component" value="Unassembled WGS sequence"/>
</dbReference>